<accession>A0A6A4QJW2</accession>
<name>A0A6A4QJW2_LUPAL</name>
<dbReference type="Proteomes" id="UP000447434">
    <property type="component" value="Chromosome 5"/>
</dbReference>
<reference evidence="2" key="1">
    <citation type="journal article" date="2020" name="Nat. Commun.">
        <title>Genome sequence of the cluster root forming white lupin.</title>
        <authorList>
            <person name="Hufnagel B."/>
            <person name="Marques A."/>
            <person name="Soriano A."/>
            <person name="Marques L."/>
            <person name="Divol F."/>
            <person name="Doumas P."/>
            <person name="Sallet E."/>
            <person name="Mancinotti D."/>
            <person name="Carrere S."/>
            <person name="Marande W."/>
            <person name="Arribat S."/>
            <person name="Keller J."/>
            <person name="Huneau C."/>
            <person name="Blein T."/>
            <person name="Aime D."/>
            <person name="Laguerre M."/>
            <person name="Taylor J."/>
            <person name="Schubert V."/>
            <person name="Nelson M."/>
            <person name="Geu-Flores F."/>
            <person name="Crespi M."/>
            <person name="Gallardo-Guerrero K."/>
            <person name="Delaux P.-M."/>
            <person name="Salse J."/>
            <person name="Berges H."/>
            <person name="Guyot R."/>
            <person name="Gouzy J."/>
            <person name="Peret B."/>
        </authorList>
    </citation>
    <scope>NUCLEOTIDE SEQUENCE [LARGE SCALE GENOMIC DNA]</scope>
    <source>
        <strain evidence="2">cv. Amiga</strain>
    </source>
</reference>
<proteinExistence type="predicted"/>
<dbReference type="EMBL" id="WOCE01000005">
    <property type="protein sequence ID" value="KAE9614221.1"/>
    <property type="molecule type" value="Genomic_DNA"/>
</dbReference>
<keyword evidence="2" id="KW-1185">Reference proteome</keyword>
<organism evidence="1 2">
    <name type="scientific">Lupinus albus</name>
    <name type="common">White lupine</name>
    <name type="synonym">Lupinus termis</name>
    <dbReference type="NCBI Taxonomy" id="3870"/>
    <lineage>
        <taxon>Eukaryota</taxon>
        <taxon>Viridiplantae</taxon>
        <taxon>Streptophyta</taxon>
        <taxon>Embryophyta</taxon>
        <taxon>Tracheophyta</taxon>
        <taxon>Spermatophyta</taxon>
        <taxon>Magnoliopsida</taxon>
        <taxon>eudicotyledons</taxon>
        <taxon>Gunneridae</taxon>
        <taxon>Pentapetalae</taxon>
        <taxon>rosids</taxon>
        <taxon>fabids</taxon>
        <taxon>Fabales</taxon>
        <taxon>Fabaceae</taxon>
        <taxon>Papilionoideae</taxon>
        <taxon>50 kb inversion clade</taxon>
        <taxon>genistoids sensu lato</taxon>
        <taxon>core genistoids</taxon>
        <taxon>Genisteae</taxon>
        <taxon>Lupinus</taxon>
    </lineage>
</organism>
<protein>
    <submittedName>
        <fullName evidence="1">Uncharacterized protein</fullName>
    </submittedName>
</protein>
<gene>
    <name evidence="1" type="ORF">Lalb_Chr05g0225661</name>
</gene>
<evidence type="ECO:0000313" key="1">
    <source>
        <dbReference type="EMBL" id="KAE9614221.1"/>
    </source>
</evidence>
<comment type="caution">
    <text evidence="1">The sequence shown here is derived from an EMBL/GenBank/DDBJ whole genome shotgun (WGS) entry which is preliminary data.</text>
</comment>
<dbReference type="AlphaFoldDB" id="A0A6A4QJW2"/>
<sequence>MRCVVWRMSLNGVVSSRSSLARHGVLGVQVPIEYAFCGVMEESIEHMLFSCTS</sequence>
<evidence type="ECO:0000313" key="2">
    <source>
        <dbReference type="Proteomes" id="UP000447434"/>
    </source>
</evidence>